<accession>A0A8H6SDG3</accession>
<dbReference type="PANTHER" id="PTHR46910:SF38">
    <property type="entry name" value="ZN(2)-C6 FUNGAL-TYPE DOMAIN-CONTAINING PROTEIN"/>
    <property type="match status" value="1"/>
</dbReference>
<feature type="region of interest" description="Disordered" evidence="3">
    <location>
        <begin position="101"/>
        <end position="134"/>
    </location>
</feature>
<proteinExistence type="predicted"/>
<keyword evidence="4" id="KW-0472">Membrane</keyword>
<feature type="region of interest" description="Disordered" evidence="3">
    <location>
        <begin position="722"/>
        <end position="759"/>
    </location>
</feature>
<feature type="compositionally biased region" description="Basic and acidic residues" evidence="3">
    <location>
        <begin position="673"/>
        <end position="683"/>
    </location>
</feature>
<gene>
    <name evidence="6" type="ORF">HMN09_01097000</name>
</gene>
<dbReference type="PROSITE" id="PS50048">
    <property type="entry name" value="ZN2_CY6_FUNGAL_2"/>
    <property type="match status" value="1"/>
</dbReference>
<dbReference type="PANTHER" id="PTHR46910">
    <property type="entry name" value="TRANSCRIPTION FACTOR PDR1"/>
    <property type="match status" value="1"/>
</dbReference>
<protein>
    <recommendedName>
        <fullName evidence="5">Zn(2)-C6 fungal-type domain-containing protein</fullName>
    </recommendedName>
</protein>
<keyword evidence="4" id="KW-0812">Transmembrane</keyword>
<dbReference type="OrthoDB" id="3024213at2759"/>
<name>A0A8H6SDG3_MYCCL</name>
<dbReference type="GO" id="GO:0000981">
    <property type="term" value="F:DNA-binding transcription factor activity, RNA polymerase II-specific"/>
    <property type="evidence" value="ECO:0007669"/>
    <property type="project" value="InterPro"/>
</dbReference>
<feature type="region of interest" description="Disordered" evidence="3">
    <location>
        <begin position="661"/>
        <end position="691"/>
    </location>
</feature>
<evidence type="ECO:0000259" key="5">
    <source>
        <dbReference type="PROSITE" id="PS50048"/>
    </source>
</evidence>
<feature type="transmembrane region" description="Helical" evidence="4">
    <location>
        <begin position="438"/>
        <end position="460"/>
    </location>
</feature>
<feature type="compositionally biased region" description="Basic and acidic residues" evidence="3">
    <location>
        <begin position="737"/>
        <end position="759"/>
    </location>
</feature>
<dbReference type="InterPro" id="IPR007219">
    <property type="entry name" value="XnlR_reg_dom"/>
</dbReference>
<keyword evidence="1" id="KW-0479">Metal-binding</keyword>
<dbReference type="Pfam" id="PF04082">
    <property type="entry name" value="Fungal_trans"/>
    <property type="match status" value="1"/>
</dbReference>
<dbReference type="InterPro" id="IPR001138">
    <property type="entry name" value="Zn2Cys6_DnaBD"/>
</dbReference>
<dbReference type="Gene3D" id="4.10.240.10">
    <property type="entry name" value="Zn(2)-C6 fungal-type DNA-binding domain"/>
    <property type="match status" value="1"/>
</dbReference>
<feature type="region of interest" description="Disordered" evidence="3">
    <location>
        <begin position="809"/>
        <end position="829"/>
    </location>
</feature>
<dbReference type="GO" id="GO:0008270">
    <property type="term" value="F:zinc ion binding"/>
    <property type="evidence" value="ECO:0007669"/>
    <property type="project" value="InterPro"/>
</dbReference>
<evidence type="ECO:0000313" key="7">
    <source>
        <dbReference type="Proteomes" id="UP000613580"/>
    </source>
</evidence>
<evidence type="ECO:0000256" key="1">
    <source>
        <dbReference type="ARBA" id="ARBA00022723"/>
    </source>
</evidence>
<dbReference type="GO" id="GO:0006351">
    <property type="term" value="P:DNA-templated transcription"/>
    <property type="evidence" value="ECO:0007669"/>
    <property type="project" value="InterPro"/>
</dbReference>
<dbReference type="SMART" id="SM00066">
    <property type="entry name" value="GAL4"/>
    <property type="match status" value="1"/>
</dbReference>
<feature type="domain" description="Zn(2)-C6 fungal-type" evidence="5">
    <location>
        <begin position="38"/>
        <end position="71"/>
    </location>
</feature>
<dbReference type="GO" id="GO:0003677">
    <property type="term" value="F:DNA binding"/>
    <property type="evidence" value="ECO:0007669"/>
    <property type="project" value="InterPro"/>
</dbReference>
<evidence type="ECO:0000256" key="4">
    <source>
        <dbReference type="SAM" id="Phobius"/>
    </source>
</evidence>
<dbReference type="CDD" id="cd00067">
    <property type="entry name" value="GAL4"/>
    <property type="match status" value="1"/>
</dbReference>
<evidence type="ECO:0000256" key="2">
    <source>
        <dbReference type="ARBA" id="ARBA00023242"/>
    </source>
</evidence>
<evidence type="ECO:0000256" key="3">
    <source>
        <dbReference type="SAM" id="MobiDB-lite"/>
    </source>
</evidence>
<feature type="compositionally biased region" description="Polar residues" evidence="3">
    <location>
        <begin position="809"/>
        <end position="822"/>
    </location>
</feature>
<feature type="region of interest" description="Disordered" evidence="3">
    <location>
        <begin position="1"/>
        <end position="30"/>
    </location>
</feature>
<keyword evidence="2" id="KW-0539">Nucleus</keyword>
<keyword evidence="4" id="KW-1133">Transmembrane helix</keyword>
<dbReference type="PROSITE" id="PS00463">
    <property type="entry name" value="ZN2_CY6_FUNGAL_1"/>
    <property type="match status" value="1"/>
</dbReference>
<evidence type="ECO:0000313" key="6">
    <source>
        <dbReference type="EMBL" id="KAF7296277.1"/>
    </source>
</evidence>
<feature type="compositionally biased region" description="Low complexity" evidence="3">
    <location>
        <begin position="102"/>
        <end position="132"/>
    </location>
</feature>
<dbReference type="Pfam" id="PF00172">
    <property type="entry name" value="Zn_clus"/>
    <property type="match status" value="1"/>
</dbReference>
<reference evidence="6" key="1">
    <citation type="submission" date="2020-05" db="EMBL/GenBank/DDBJ databases">
        <title>Mycena genomes resolve the evolution of fungal bioluminescence.</title>
        <authorList>
            <person name="Tsai I.J."/>
        </authorList>
    </citation>
    <scope>NUCLEOTIDE SEQUENCE</scope>
    <source>
        <strain evidence="6">110903Hualien_Pintung</strain>
    </source>
</reference>
<keyword evidence="7" id="KW-1185">Reference proteome</keyword>
<dbReference type="CDD" id="cd12148">
    <property type="entry name" value="fungal_TF_MHR"/>
    <property type="match status" value="1"/>
</dbReference>
<dbReference type="AlphaFoldDB" id="A0A8H6SDG3"/>
<sequence length="829" mass="91620">MSSSDEDDLGLSLGIQAGGRRRKAANAKKPVMRREQRACDVCRKRRRACNGSRVPPRSCTLCAELGVECLFTGVVAKRRTYVEALEDKVREAEMKVEKKAVEIAPQTDSSGAASAADSPSSSSDSGPAATSGPGPGVELAALSIRSMNTPAPVACWEDAEYLELIQGLAVLSLSNHRDHFHGQGSSAMVVKTVVEMRERYERRDLVWAGRREKYWTFTPTTEKMRHLGPYIFPPPDLLNALVDLYFTHKNPFLPLLHRPTFEASVADGLHKRDHIFGGIVLLVCGIGARFSSDRRVTPLGMDELMCGYGFFHQVKLGLEHMFSRPTLHQMQLYCLYVIFCEYANPSSCWTVVGAALRMAQDVGAHRKPTKPTPPTVESELWKRAFWVCVFLDRQLSTGVGRPSMIPWEDFDAHYPLEVDDEYWDTWVQPEEKGPSTIAFFNALLKASVIVGFALTHLYGLDKARVRLSFRDDQWEERIVAELDSSLNAWVAALPPHLRWDSTKQSRPASSPRAELFLDQAAVLWAIYYYTQITVHRPFIPQLRTGKDRGKEIEGFPALAICTNAARSCVHVVRKIHARHPGMGEGKTMFPGALMAAFLVAIILSLNVWSGKRTGLPPHMNTAVDEVRACLAYMKSCEKRWQGAGLFSDVITELCTLSDIPVNTPPSASSDAPSNDKKRAREPEAAPFSTGLPTEAARIFEGIRSKKGRGELYAYIQNPTDKADDDGWKPSGAHHHFHGDETAAHGEDGNHHSPEPRHDLPTSAAELAQMPIYEVEPGMDAAAMDVDLGMLAAVPTGFEIEDWAQWMSNQLSGSDASGKSNTGADARIPS</sequence>
<dbReference type="InterPro" id="IPR050987">
    <property type="entry name" value="AtrR-like"/>
</dbReference>
<dbReference type="InterPro" id="IPR036864">
    <property type="entry name" value="Zn2-C6_fun-type_DNA-bd_sf"/>
</dbReference>
<dbReference type="SMART" id="SM00906">
    <property type="entry name" value="Fungal_trans"/>
    <property type="match status" value="1"/>
</dbReference>
<feature type="transmembrane region" description="Helical" evidence="4">
    <location>
        <begin position="588"/>
        <end position="608"/>
    </location>
</feature>
<comment type="caution">
    <text evidence="6">The sequence shown here is derived from an EMBL/GenBank/DDBJ whole genome shotgun (WGS) entry which is preliminary data.</text>
</comment>
<dbReference type="EMBL" id="JACAZE010000017">
    <property type="protein sequence ID" value="KAF7296277.1"/>
    <property type="molecule type" value="Genomic_DNA"/>
</dbReference>
<dbReference type="SUPFAM" id="SSF57701">
    <property type="entry name" value="Zn2/Cys6 DNA-binding domain"/>
    <property type="match status" value="1"/>
</dbReference>
<dbReference type="Proteomes" id="UP000613580">
    <property type="component" value="Unassembled WGS sequence"/>
</dbReference>
<organism evidence="6 7">
    <name type="scientific">Mycena chlorophos</name>
    <name type="common">Agaric fungus</name>
    <name type="synonym">Agaricus chlorophos</name>
    <dbReference type="NCBI Taxonomy" id="658473"/>
    <lineage>
        <taxon>Eukaryota</taxon>
        <taxon>Fungi</taxon>
        <taxon>Dikarya</taxon>
        <taxon>Basidiomycota</taxon>
        <taxon>Agaricomycotina</taxon>
        <taxon>Agaricomycetes</taxon>
        <taxon>Agaricomycetidae</taxon>
        <taxon>Agaricales</taxon>
        <taxon>Marasmiineae</taxon>
        <taxon>Mycenaceae</taxon>
        <taxon>Mycena</taxon>
    </lineage>
</organism>